<dbReference type="RefSeq" id="WP_156561688.1">
    <property type="nucleotide sequence ID" value="NZ_CACRTV010000057.1"/>
</dbReference>
<keyword evidence="1" id="KW-0548">Nucleotidyltransferase</keyword>
<dbReference type="InterPro" id="IPR050238">
    <property type="entry name" value="DNA_Rep/Repair_Clamp_Loader"/>
</dbReference>
<dbReference type="Gene3D" id="3.40.50.300">
    <property type="entry name" value="P-loop containing nucleotide triphosphate hydrolases"/>
    <property type="match status" value="1"/>
</dbReference>
<dbReference type="InterPro" id="IPR027417">
    <property type="entry name" value="P-loop_NTPase"/>
</dbReference>
<keyword evidence="1" id="KW-0808">Transferase</keyword>
<organism evidence="1">
    <name type="scientific">Clostridium paraputrificum</name>
    <dbReference type="NCBI Taxonomy" id="29363"/>
    <lineage>
        <taxon>Bacteria</taxon>
        <taxon>Bacillati</taxon>
        <taxon>Bacillota</taxon>
        <taxon>Clostridia</taxon>
        <taxon>Eubacteriales</taxon>
        <taxon>Clostridiaceae</taxon>
        <taxon>Clostridium</taxon>
    </lineage>
</organism>
<dbReference type="AlphaFoldDB" id="A0A6N3EZA1"/>
<dbReference type="GO" id="GO:0003887">
    <property type="term" value="F:DNA-directed DNA polymerase activity"/>
    <property type="evidence" value="ECO:0007669"/>
    <property type="project" value="UniProtKB-EC"/>
</dbReference>
<reference evidence="1" key="1">
    <citation type="submission" date="2019-11" db="EMBL/GenBank/DDBJ databases">
        <authorList>
            <person name="Feng L."/>
        </authorList>
    </citation>
    <scope>NUCLEOTIDE SEQUENCE</scope>
    <source>
        <strain evidence="1">CParaputrificumLFYP93</strain>
    </source>
</reference>
<sequence length="404" mass="45841">MRLFRFDDVVGNVSTKNILTKSLMSGAFPKLSIFSGSTGIGKSTCAEISAIYLNCENPRGYEPCGQCKACRSSIDAILNNKKGMYVRKINIPSLNNNTNEVAKLIEEVFRLDLGEQKAVFIFEEFHVLNHANQTTLLEELDKIPDNVYVIICTTKASNLLPELKGRAIMFPFASLTPSACRLLIDKECKRLGLHVNQKTKELVLRNSHNVPRVIVNSLEFISKLPNCSEEDLIEFLGDVDTERLRGLLKSSSDMSYYLEQLEELLTDYNMDRLLPALKDYVMECCYLATDISYRESRLSVSDKQFAKSLGLNTLVTVYNELYKLDVSKSTETDIQFIFIRIGGLIRKAIKAKNVDPVADMTAKEKHEESKINRRTVIEESNSFQGNRLTTNKMKDFLDENLHKK</sequence>
<protein>
    <submittedName>
        <fullName evidence="1">DNA polymerase III subunit tau</fullName>
        <ecNumber evidence="1">2.7.7.7</ecNumber>
    </submittedName>
</protein>
<dbReference type="EMBL" id="CACRTV010000057">
    <property type="protein sequence ID" value="VYU45118.1"/>
    <property type="molecule type" value="Genomic_DNA"/>
</dbReference>
<proteinExistence type="predicted"/>
<accession>A0A6N3EZA1</accession>
<evidence type="ECO:0000313" key="1">
    <source>
        <dbReference type="EMBL" id="VYU45118.1"/>
    </source>
</evidence>
<dbReference type="GO" id="GO:0006261">
    <property type="term" value="P:DNA-templated DNA replication"/>
    <property type="evidence" value="ECO:0007669"/>
    <property type="project" value="TreeGrafter"/>
</dbReference>
<dbReference type="Pfam" id="PF13177">
    <property type="entry name" value="DNA_pol3_delta2"/>
    <property type="match status" value="1"/>
</dbReference>
<dbReference type="EC" id="2.7.7.7" evidence="1"/>
<name>A0A6N3EZA1_9CLOT</name>
<gene>
    <name evidence="1" type="primary">dnaX_3</name>
    <name evidence="1" type="ORF">CPLFYP93_02318</name>
</gene>
<dbReference type="SUPFAM" id="SSF52540">
    <property type="entry name" value="P-loop containing nucleoside triphosphate hydrolases"/>
    <property type="match status" value="1"/>
</dbReference>
<dbReference type="PANTHER" id="PTHR11669">
    <property type="entry name" value="REPLICATION FACTOR C / DNA POLYMERASE III GAMMA-TAU SUBUNIT"/>
    <property type="match status" value="1"/>
</dbReference>
<dbReference type="PANTHER" id="PTHR11669:SF0">
    <property type="entry name" value="PROTEIN STICHEL-LIKE 2"/>
    <property type="match status" value="1"/>
</dbReference>